<proteinExistence type="predicted"/>
<keyword evidence="1" id="KW-0812">Transmembrane</keyword>
<dbReference type="Proteomes" id="UP000230557">
    <property type="component" value="Unassembled WGS sequence"/>
</dbReference>
<feature type="transmembrane region" description="Helical" evidence="1">
    <location>
        <begin position="63"/>
        <end position="82"/>
    </location>
</feature>
<comment type="caution">
    <text evidence="2">The sequence shown here is derived from an EMBL/GenBank/DDBJ whole genome shotgun (WGS) entry which is preliminary data.</text>
</comment>
<evidence type="ECO:0000313" key="2">
    <source>
        <dbReference type="EMBL" id="PIR96751.1"/>
    </source>
</evidence>
<protein>
    <submittedName>
        <fullName evidence="2">Uncharacterized protein</fullName>
    </submittedName>
</protein>
<keyword evidence="1" id="KW-0472">Membrane</keyword>
<dbReference type="AlphaFoldDB" id="A0A2H0VCE8"/>
<evidence type="ECO:0000313" key="3">
    <source>
        <dbReference type="Proteomes" id="UP000230557"/>
    </source>
</evidence>
<sequence length="83" mass="9521">MELLYQLSYNGITSLPLSRELRSASIPFSRLLILPELLVLTKAKEEITTALHKQKSSWKYFNTLPKIFPVLWLFLTISLLSVG</sequence>
<name>A0A2H0VCE8_9BACT</name>
<accession>A0A2H0VCE8</accession>
<reference evidence="3" key="1">
    <citation type="submission" date="2017-09" db="EMBL/GenBank/DDBJ databases">
        <title>Depth-based differentiation of microbial function through sediment-hosted aquifers and enrichment of novel symbionts in the deep terrestrial subsurface.</title>
        <authorList>
            <person name="Probst A.J."/>
            <person name="Ladd B."/>
            <person name="Jarett J.K."/>
            <person name="Geller-Mcgrath D.E."/>
            <person name="Sieber C.M.K."/>
            <person name="Emerson J.B."/>
            <person name="Anantharaman K."/>
            <person name="Thomas B.C."/>
            <person name="Malmstrom R."/>
            <person name="Stieglmeier M."/>
            <person name="Klingl A."/>
            <person name="Woyke T."/>
            <person name="Ryan C.M."/>
            <person name="Banfield J.F."/>
        </authorList>
    </citation>
    <scope>NUCLEOTIDE SEQUENCE [LARGE SCALE GENOMIC DNA]</scope>
</reference>
<evidence type="ECO:0000256" key="1">
    <source>
        <dbReference type="SAM" id="Phobius"/>
    </source>
</evidence>
<organism evidence="2 3">
    <name type="scientific">Candidatus Doudnabacteria bacterium CG10_big_fil_rev_8_21_14_0_10_41_10</name>
    <dbReference type="NCBI Taxonomy" id="1974551"/>
    <lineage>
        <taxon>Bacteria</taxon>
        <taxon>Candidatus Doudnaibacteriota</taxon>
    </lineage>
</organism>
<gene>
    <name evidence="2" type="ORF">COT91_04980</name>
</gene>
<keyword evidence="1" id="KW-1133">Transmembrane helix</keyword>
<dbReference type="EMBL" id="PFAJ01000064">
    <property type="protein sequence ID" value="PIR96751.1"/>
    <property type="molecule type" value="Genomic_DNA"/>
</dbReference>